<protein>
    <submittedName>
        <fullName evidence="1">Uncharacterized protein</fullName>
    </submittedName>
</protein>
<gene>
    <name evidence="1" type="ORF">DT376_29050</name>
</gene>
<reference evidence="1 2" key="1">
    <citation type="submission" date="2018-07" db="EMBL/GenBank/DDBJ databases">
        <title>Mechanisms of high-level aminoglycoside resistance among Gram-negative pathogens in Brazil.</title>
        <authorList>
            <person name="Ballaben A.S."/>
            <person name="Darini A.L.C."/>
            <person name="Doi Y."/>
        </authorList>
    </citation>
    <scope>NUCLEOTIDE SEQUENCE [LARGE SCALE GENOMIC DNA]</scope>
    <source>
        <strain evidence="1 2">B2-305</strain>
    </source>
</reference>
<sequence length="84" mass="8961">MSTSKLTPEQSSSSFGGVVGGLTFTQSQLGLVLLANRCEPGSTELFLRVTAHDLPVQFYTPLHTSHGPRIGFLHFTLGATEEVG</sequence>
<feature type="non-terminal residue" evidence="1">
    <location>
        <position position="84"/>
    </location>
</feature>
<evidence type="ECO:0000313" key="1">
    <source>
        <dbReference type="EMBL" id="RCI71454.1"/>
    </source>
</evidence>
<dbReference type="Proteomes" id="UP000253594">
    <property type="component" value="Unassembled WGS sequence"/>
</dbReference>
<comment type="caution">
    <text evidence="1">The sequence shown here is derived from an EMBL/GenBank/DDBJ whole genome shotgun (WGS) entry which is preliminary data.</text>
</comment>
<dbReference type="EMBL" id="QORE01001404">
    <property type="protein sequence ID" value="RCI71454.1"/>
    <property type="molecule type" value="Genomic_DNA"/>
</dbReference>
<proteinExistence type="predicted"/>
<organism evidence="1 2">
    <name type="scientific">Pseudomonas aeruginosa</name>
    <dbReference type="NCBI Taxonomy" id="287"/>
    <lineage>
        <taxon>Bacteria</taxon>
        <taxon>Pseudomonadati</taxon>
        <taxon>Pseudomonadota</taxon>
        <taxon>Gammaproteobacteria</taxon>
        <taxon>Pseudomonadales</taxon>
        <taxon>Pseudomonadaceae</taxon>
        <taxon>Pseudomonas</taxon>
    </lineage>
</organism>
<accession>A0A367M1Z7</accession>
<name>A0A367M1Z7_PSEAI</name>
<evidence type="ECO:0000313" key="2">
    <source>
        <dbReference type="Proteomes" id="UP000253594"/>
    </source>
</evidence>
<dbReference type="AlphaFoldDB" id="A0A367M1Z7"/>